<evidence type="ECO:0008006" key="4">
    <source>
        <dbReference type="Google" id="ProtNLM"/>
    </source>
</evidence>
<keyword evidence="1" id="KW-0472">Membrane</keyword>
<feature type="transmembrane region" description="Helical" evidence="1">
    <location>
        <begin position="32"/>
        <end position="53"/>
    </location>
</feature>
<reference evidence="2 3" key="1">
    <citation type="submission" date="2018-03" db="EMBL/GenBank/DDBJ databases">
        <title>Genomic framework for the identification of Micromonospora saelicesensis and Micromonospora noduli.</title>
        <authorList>
            <person name="Riesco R."/>
            <person name="Trujillo M.E."/>
        </authorList>
    </citation>
    <scope>NUCLEOTIDE SEQUENCE [LARGE SCALE GENOMIC DNA]</scope>
    <source>
        <strain evidence="2 3">GAR05</strain>
    </source>
</reference>
<evidence type="ECO:0000313" key="2">
    <source>
        <dbReference type="EMBL" id="RAN94722.1"/>
    </source>
</evidence>
<sequence>MKRPTLGILLMVLGTIIGYVLASTVGERYPDAFVGTSAVIIILVLAAVLVHLLRRRRQQRN</sequence>
<comment type="caution">
    <text evidence="2">The sequence shown here is derived from an EMBL/GenBank/DDBJ whole genome shotgun (WGS) entry which is preliminary data.</text>
</comment>
<keyword evidence="1" id="KW-1133">Transmembrane helix</keyword>
<keyword evidence="1" id="KW-0812">Transmembrane</keyword>
<evidence type="ECO:0000256" key="1">
    <source>
        <dbReference type="SAM" id="Phobius"/>
    </source>
</evidence>
<name>A0ABX9CDY0_9ACTN</name>
<keyword evidence="3" id="KW-1185">Reference proteome</keyword>
<accession>A0ABX9CDY0</accession>
<evidence type="ECO:0000313" key="3">
    <source>
        <dbReference type="Proteomes" id="UP000249334"/>
    </source>
</evidence>
<protein>
    <recommendedName>
        <fullName evidence="4">GlsB/YeaQ/YmgE family stress response membrane protein</fullName>
    </recommendedName>
</protein>
<gene>
    <name evidence="2" type="ORF">GAR05_04812</name>
</gene>
<dbReference type="EMBL" id="PXXW01000039">
    <property type="protein sequence ID" value="RAN94722.1"/>
    <property type="molecule type" value="Genomic_DNA"/>
</dbReference>
<proteinExistence type="predicted"/>
<dbReference type="RefSeq" id="WP_146755516.1">
    <property type="nucleotide sequence ID" value="NZ_JBNCKH010000009.1"/>
</dbReference>
<organism evidence="2 3">
    <name type="scientific">Micromonospora saelicesensis</name>
    <dbReference type="NCBI Taxonomy" id="285676"/>
    <lineage>
        <taxon>Bacteria</taxon>
        <taxon>Bacillati</taxon>
        <taxon>Actinomycetota</taxon>
        <taxon>Actinomycetes</taxon>
        <taxon>Micromonosporales</taxon>
        <taxon>Micromonosporaceae</taxon>
        <taxon>Micromonospora</taxon>
    </lineage>
</organism>
<dbReference type="Proteomes" id="UP000249334">
    <property type="component" value="Unassembled WGS sequence"/>
</dbReference>